<feature type="compositionally biased region" description="Basic and acidic residues" evidence="1">
    <location>
        <begin position="1"/>
        <end position="16"/>
    </location>
</feature>
<proteinExistence type="predicted"/>
<accession>A0A418KR02</accession>
<comment type="caution">
    <text evidence="2">The sequence shown here is derived from an EMBL/GenBank/DDBJ whole genome shotgun (WGS) entry which is preliminary data.</text>
</comment>
<feature type="region of interest" description="Disordered" evidence="1">
    <location>
        <begin position="1"/>
        <end position="21"/>
    </location>
</feature>
<dbReference type="AlphaFoldDB" id="A0A418KR02"/>
<protein>
    <submittedName>
        <fullName evidence="2">Uncharacterized protein</fullName>
    </submittedName>
</protein>
<evidence type="ECO:0000313" key="2">
    <source>
        <dbReference type="EMBL" id="RIQ22554.1"/>
    </source>
</evidence>
<dbReference type="Proteomes" id="UP000284057">
    <property type="component" value="Unassembled WGS sequence"/>
</dbReference>
<evidence type="ECO:0000313" key="3">
    <source>
        <dbReference type="Proteomes" id="UP000284057"/>
    </source>
</evidence>
<keyword evidence="3" id="KW-1185">Reference proteome</keyword>
<reference evidence="2 3" key="1">
    <citation type="submission" date="2018-09" db="EMBL/GenBank/DDBJ databases">
        <title>Isolation, diversity and antifungal activity of actinobacteria from wheat.</title>
        <authorList>
            <person name="Han C."/>
        </authorList>
    </citation>
    <scope>NUCLEOTIDE SEQUENCE [LARGE SCALE GENOMIC DNA]</scope>
    <source>
        <strain evidence="2 3">NEAU-YY265</strain>
    </source>
</reference>
<feature type="region of interest" description="Disordered" evidence="1">
    <location>
        <begin position="44"/>
        <end position="74"/>
    </location>
</feature>
<sequence length="74" mass="7028">MDHHHAATTVDRETDGGHAGCGRCIGRRTALMGLGAVGVAGLLAACGGDDEPSTGGAPSATTEPSADAPGGEAG</sequence>
<organism evidence="2 3">
    <name type="scientific">Jiangella rhizosphaerae</name>
    <dbReference type="NCBI Taxonomy" id="2293569"/>
    <lineage>
        <taxon>Bacteria</taxon>
        <taxon>Bacillati</taxon>
        <taxon>Actinomycetota</taxon>
        <taxon>Actinomycetes</taxon>
        <taxon>Jiangellales</taxon>
        <taxon>Jiangellaceae</taxon>
        <taxon>Jiangella</taxon>
    </lineage>
</organism>
<name>A0A418KR02_9ACTN</name>
<gene>
    <name evidence="2" type="ORF">DY240_13540</name>
</gene>
<dbReference type="EMBL" id="QUAL01000133">
    <property type="protein sequence ID" value="RIQ22554.1"/>
    <property type="molecule type" value="Genomic_DNA"/>
</dbReference>
<feature type="non-terminal residue" evidence="2">
    <location>
        <position position="74"/>
    </location>
</feature>
<evidence type="ECO:0000256" key="1">
    <source>
        <dbReference type="SAM" id="MobiDB-lite"/>
    </source>
</evidence>